<evidence type="ECO:0000313" key="2">
    <source>
        <dbReference type="Proteomes" id="UP000001037"/>
    </source>
</evidence>
<protein>
    <submittedName>
        <fullName evidence="1">Uncharacterized protein</fullName>
    </submittedName>
</protein>
<dbReference type="Proteomes" id="UP000001037">
    <property type="component" value="Chromosome"/>
</dbReference>
<dbReference type="HOGENOM" id="CLU_859477_0_0_2"/>
<name>G0EDW0_PYRF1</name>
<dbReference type="eggNOG" id="arCOG01831">
    <property type="taxonomic scope" value="Archaea"/>
</dbReference>
<dbReference type="KEGG" id="pfm:Pyrfu_0860"/>
<proteinExistence type="predicted"/>
<keyword evidence="2" id="KW-1185">Reference proteome</keyword>
<reference evidence="1 2" key="1">
    <citation type="journal article" date="2011" name="Stand. Genomic Sci.">
        <title>Complete genome sequence of the hyperthermophilic chemolithoautotroph Pyrolobus fumarii type strain (1A).</title>
        <authorList>
            <person name="Anderson I."/>
            <person name="Goker M."/>
            <person name="Nolan M."/>
            <person name="Lucas S."/>
            <person name="Hammon N."/>
            <person name="Deshpande S."/>
            <person name="Cheng J.F."/>
            <person name="Tapia R."/>
            <person name="Han C."/>
            <person name="Goodwin L."/>
            <person name="Pitluck S."/>
            <person name="Huntemann M."/>
            <person name="Liolios K."/>
            <person name="Ivanova N."/>
            <person name="Pagani I."/>
            <person name="Mavromatis K."/>
            <person name="Ovchinikova G."/>
            <person name="Pati A."/>
            <person name="Chen A."/>
            <person name="Palaniappan K."/>
            <person name="Land M."/>
            <person name="Hauser L."/>
            <person name="Brambilla E.M."/>
            <person name="Huber H."/>
            <person name="Yasawong M."/>
            <person name="Rohde M."/>
            <person name="Spring S."/>
            <person name="Abt B."/>
            <person name="Sikorski J."/>
            <person name="Wirth R."/>
            <person name="Detter J.C."/>
            <person name="Woyke T."/>
            <person name="Bristow J."/>
            <person name="Eisen J.A."/>
            <person name="Markowitz V."/>
            <person name="Hugenholtz P."/>
            <person name="Kyrpides N.C."/>
            <person name="Klenk H.P."/>
            <person name="Lapidus A."/>
        </authorList>
    </citation>
    <scope>NUCLEOTIDE SEQUENCE [LARGE SCALE GENOMIC DNA]</scope>
    <source>
        <strain evidence="2">DSM 11204 / 1A</strain>
    </source>
</reference>
<gene>
    <name evidence="1" type="ordered locus">Pyrfu_0860</name>
</gene>
<dbReference type="RefSeq" id="WP_014026406.1">
    <property type="nucleotide sequence ID" value="NC_015931.1"/>
</dbReference>
<dbReference type="OrthoDB" id="15402at2157"/>
<dbReference type="GeneID" id="11139333"/>
<accession>G0EDW0</accession>
<dbReference type="AlphaFoldDB" id="G0EDW0"/>
<dbReference type="STRING" id="694429.Pyrfu_0860"/>
<evidence type="ECO:0000313" key="1">
    <source>
        <dbReference type="EMBL" id="AEM38729.1"/>
    </source>
</evidence>
<sequence length="323" mass="36932">MVGMYEYGCCKANIEPLERSILYMRDGLVAQVLVRYANHPVMFVLPKYVIGKGPLYARILRTNLQRVVYHYRPREVASITGRVFDPCLGGPVHTTNTMQAVACDPMCRRSEVLANPRDVLEEDASSLFLQLEMNGVVVYPTGSILGYYHNERMSDIDIVVYLDLSMWRCEDIIEVLEGTLEPLPPSEVEFWARSRNVTPHYYRKWVRGVYRAASERRVSVTFAVTQRERYCENMFVYNNRRLVEHRLKIEGGDCRVLLWPHVVEVNDDVVLLSFDGVYAPLLYEGGVFEIKGVEGVVIGKDGSVKKLIVVGIAEADTWLKRIS</sequence>
<organism evidence="1 2">
    <name type="scientific">Pyrolobus fumarii (strain DSM 11204 / 1A)</name>
    <dbReference type="NCBI Taxonomy" id="694429"/>
    <lineage>
        <taxon>Archaea</taxon>
        <taxon>Thermoproteota</taxon>
        <taxon>Thermoprotei</taxon>
        <taxon>Desulfurococcales</taxon>
        <taxon>Pyrodictiaceae</taxon>
        <taxon>Pyrolobus</taxon>
    </lineage>
</organism>
<dbReference type="InParanoid" id="G0EDW0"/>
<dbReference type="EMBL" id="CP002838">
    <property type="protein sequence ID" value="AEM38729.1"/>
    <property type="molecule type" value="Genomic_DNA"/>
</dbReference>